<dbReference type="Proteomes" id="UP000009309">
    <property type="component" value="Unassembled WGS sequence"/>
</dbReference>
<keyword evidence="1" id="KW-0812">Transmembrane</keyword>
<feature type="transmembrane region" description="Helical" evidence="1">
    <location>
        <begin position="189"/>
        <end position="215"/>
    </location>
</feature>
<evidence type="ECO:0000313" key="2">
    <source>
        <dbReference type="EMBL" id="CCH55857.1"/>
    </source>
</evidence>
<reference evidence="2 3" key="1">
    <citation type="journal article" date="2012" name="J. Bacteriol.">
        <title>Genome Sequence of the Filamentous Bacterium Fibrisoma limi BUZ 3T.</title>
        <authorList>
            <person name="Filippini M."/>
            <person name="Qi W."/>
            <person name="Jaenicke S."/>
            <person name="Goesmann A."/>
            <person name="Smits T.H."/>
            <person name="Bagheri H.C."/>
        </authorList>
    </citation>
    <scope>NUCLEOTIDE SEQUENCE [LARGE SCALE GENOMIC DNA]</scope>
    <source>
        <strain evidence="3">BUZ 3T</strain>
    </source>
</reference>
<keyword evidence="1" id="KW-1133">Transmembrane helix</keyword>
<keyword evidence="3" id="KW-1185">Reference proteome</keyword>
<sequence length="559" mass="63074">MQAVATSSAAQTRSISPWLWYGLAALPVLYYIVVVVGYAYNMPYMDDYPSIVDLLLRWQDADWPERGRLLLEQNNFHRVVFLKLISLANYALTGAVNFTFLQWVGNVAWLLIGWLLWRSPIPTTGELTNTSERRPLEKRILTFLPAIYFLFQFQFWNNAFWSMAAICNLWVHAWALLSFYLVARQRIGWALVAGALSLFTVGNGIVVLPLLIAGLLLNRRWRQATVAIVVSAVLYAVYFSGYQNPSGAGLASLLSVERIIHFIQLDTAFLGATFYHPSVAWLSQVVGWLTIGWALYLVLTRYDRQNPTLFWMVIFLHLTGLMLALNRIENSVDVVFASRYRQVPALMLAVTYLTLADVVTSKRVMAWKWLFPMALLAAVGINVVSNVTYFSKIVRFRELKQTDQLLWQQYGIVRGCSPLYQPARRLSQLAATDAFRPTPLTLDELASQEVSLPNPTPTANQLSYQIDLNRHDGPYLVVSGFAKIAGQKANFNDTYLAVQTPTGWRFFTTLFHQRLDKEDSLNDKDTGFTAIVPASVVGSSAHLGLFVRSGGKTAFQVIN</sequence>
<evidence type="ECO:0000256" key="1">
    <source>
        <dbReference type="SAM" id="Phobius"/>
    </source>
</evidence>
<feature type="transmembrane region" description="Helical" evidence="1">
    <location>
        <begin position="340"/>
        <end position="358"/>
    </location>
</feature>
<feature type="transmembrane region" description="Helical" evidence="1">
    <location>
        <begin position="221"/>
        <end position="238"/>
    </location>
</feature>
<proteinExistence type="predicted"/>
<feature type="transmembrane region" description="Helical" evidence="1">
    <location>
        <begin position="98"/>
        <end position="117"/>
    </location>
</feature>
<feature type="transmembrane region" description="Helical" evidence="1">
    <location>
        <begin position="281"/>
        <end position="299"/>
    </location>
</feature>
<dbReference type="AlphaFoldDB" id="I2GPM9"/>
<evidence type="ECO:0008006" key="4">
    <source>
        <dbReference type="Google" id="ProtNLM"/>
    </source>
</evidence>
<feature type="transmembrane region" description="Helical" evidence="1">
    <location>
        <begin position="308"/>
        <end position="328"/>
    </location>
</feature>
<dbReference type="eggNOG" id="ENOG502ZB79">
    <property type="taxonomic scope" value="Bacteria"/>
</dbReference>
<organism evidence="2 3">
    <name type="scientific">Fibrisoma limi BUZ 3</name>
    <dbReference type="NCBI Taxonomy" id="1185876"/>
    <lineage>
        <taxon>Bacteria</taxon>
        <taxon>Pseudomonadati</taxon>
        <taxon>Bacteroidota</taxon>
        <taxon>Cytophagia</taxon>
        <taxon>Cytophagales</taxon>
        <taxon>Spirosomataceae</taxon>
        <taxon>Fibrisoma</taxon>
    </lineage>
</organism>
<feature type="transmembrane region" description="Helical" evidence="1">
    <location>
        <begin position="18"/>
        <end position="40"/>
    </location>
</feature>
<dbReference type="RefSeq" id="WP_009284422.1">
    <property type="nucleotide sequence ID" value="NZ_CAIT01000009.1"/>
</dbReference>
<evidence type="ECO:0000313" key="3">
    <source>
        <dbReference type="Proteomes" id="UP000009309"/>
    </source>
</evidence>
<dbReference type="EMBL" id="CAIT01000009">
    <property type="protein sequence ID" value="CCH55857.1"/>
    <property type="molecule type" value="Genomic_DNA"/>
</dbReference>
<feature type="transmembrane region" description="Helical" evidence="1">
    <location>
        <begin position="161"/>
        <end position="182"/>
    </location>
</feature>
<comment type="caution">
    <text evidence="2">The sequence shown here is derived from an EMBL/GenBank/DDBJ whole genome shotgun (WGS) entry which is preliminary data.</text>
</comment>
<gene>
    <name evidence="2" type="ORF">BN8_05150</name>
</gene>
<dbReference type="STRING" id="1185876.BN8_05150"/>
<dbReference type="OrthoDB" id="910687at2"/>
<protein>
    <recommendedName>
        <fullName evidence="4">Transmembrane protein</fullName>
    </recommendedName>
</protein>
<accession>I2GPM9</accession>
<keyword evidence="1" id="KW-0472">Membrane</keyword>
<name>I2GPM9_9BACT</name>
<feature type="transmembrane region" description="Helical" evidence="1">
    <location>
        <begin position="370"/>
        <end position="390"/>
    </location>
</feature>
<feature type="transmembrane region" description="Helical" evidence="1">
    <location>
        <begin position="138"/>
        <end position="155"/>
    </location>
</feature>